<feature type="transmembrane region" description="Helical" evidence="2">
    <location>
        <begin position="77"/>
        <end position="100"/>
    </location>
</feature>
<dbReference type="OrthoDB" id="3867516at2759"/>
<feature type="transmembrane region" description="Helical" evidence="2">
    <location>
        <begin position="423"/>
        <end position="444"/>
    </location>
</feature>
<feature type="transmembrane region" description="Helical" evidence="2">
    <location>
        <begin position="236"/>
        <end position="257"/>
    </location>
</feature>
<feature type="transmembrane region" description="Helical" evidence="2">
    <location>
        <begin position="277"/>
        <end position="295"/>
    </location>
</feature>
<keyword evidence="3" id="KW-0732">Signal</keyword>
<name>A0A8E2JJZ5_9PEZI</name>
<protein>
    <submittedName>
        <fullName evidence="4">Uncharacterized protein</fullName>
    </submittedName>
</protein>
<sequence>MSRIYNLFLCVFALATAAYASDMPSVTEDYITMWTDQDPHWLAEFGLFGLGTGGNLEPRCTAAINMTMNATPQYVQMAMAMSTTLMSLLPTLLTIGNLYAASSSEVFSTSLLVGLSTAAMSFGLPVKTKSGIHPVQKMNLSKLPGRSLFRLKELGQNRVSKQETTTFLNRLLLFVGLRQPINAFGADDAYHTVPFAELNAWNSGAYDSDNVEFQRLRLAIETFRNRSTLWGAPRNIWWIFPYIIFLAHVGILLAISLPNLFYYLSGWPIYDCTTQGQTWWVLASTVVSMAFKFLSWELGHHELVRIHLLQGTTAIRHISHIQTVQNVVNGLPPLRPYNLNPFKIATQFLRSALAHLQFLYRNRRDIRSWSPARRKPFTVLIHLTSEARSPFPMMFAGFLEGLILLSLTFFFGTFWGGNLMYTMIYLITTLTAVSLGRALGIVYVKWSEAANGFSVIECQDVMEVRGVLRVLAALNDDVMVEVNQAYYVQGRRIDRHPDFKKWLEDCERGDYDVVKVAKEMAKEMAREEGNTVSEGATPLLSQEVDGAGEAVHLAEWRRSTQSEIDDAAEKHANGMESGEEGQRPWKGATLAEAKPADLHSPLDP</sequence>
<organism evidence="4 5">
    <name type="scientific">Lepidopterella palustris CBS 459.81</name>
    <dbReference type="NCBI Taxonomy" id="1314670"/>
    <lineage>
        <taxon>Eukaryota</taxon>
        <taxon>Fungi</taxon>
        <taxon>Dikarya</taxon>
        <taxon>Ascomycota</taxon>
        <taxon>Pezizomycotina</taxon>
        <taxon>Dothideomycetes</taxon>
        <taxon>Pleosporomycetidae</taxon>
        <taxon>Mytilinidiales</taxon>
        <taxon>Argynnaceae</taxon>
        <taxon>Lepidopterella</taxon>
    </lineage>
</organism>
<feature type="region of interest" description="Disordered" evidence="1">
    <location>
        <begin position="557"/>
        <end position="604"/>
    </location>
</feature>
<dbReference type="Proteomes" id="UP000250266">
    <property type="component" value="Unassembled WGS sequence"/>
</dbReference>
<keyword evidence="5" id="KW-1185">Reference proteome</keyword>
<feature type="signal peptide" evidence="3">
    <location>
        <begin position="1"/>
        <end position="20"/>
    </location>
</feature>
<feature type="compositionally biased region" description="Basic and acidic residues" evidence="1">
    <location>
        <begin position="594"/>
        <end position="604"/>
    </location>
</feature>
<reference evidence="4 5" key="1">
    <citation type="journal article" date="2016" name="Nat. Commun.">
        <title>Ectomycorrhizal ecology is imprinted in the genome of the dominant symbiotic fungus Cenococcum geophilum.</title>
        <authorList>
            <consortium name="DOE Joint Genome Institute"/>
            <person name="Peter M."/>
            <person name="Kohler A."/>
            <person name="Ohm R.A."/>
            <person name="Kuo A."/>
            <person name="Krutzmann J."/>
            <person name="Morin E."/>
            <person name="Arend M."/>
            <person name="Barry K.W."/>
            <person name="Binder M."/>
            <person name="Choi C."/>
            <person name="Clum A."/>
            <person name="Copeland A."/>
            <person name="Grisel N."/>
            <person name="Haridas S."/>
            <person name="Kipfer T."/>
            <person name="LaButti K."/>
            <person name="Lindquist E."/>
            <person name="Lipzen A."/>
            <person name="Maire R."/>
            <person name="Meier B."/>
            <person name="Mihaltcheva S."/>
            <person name="Molinier V."/>
            <person name="Murat C."/>
            <person name="Poggeler S."/>
            <person name="Quandt C.A."/>
            <person name="Sperisen C."/>
            <person name="Tritt A."/>
            <person name="Tisserant E."/>
            <person name="Crous P.W."/>
            <person name="Henrissat B."/>
            <person name="Nehls U."/>
            <person name="Egli S."/>
            <person name="Spatafora J.W."/>
            <person name="Grigoriev I.V."/>
            <person name="Martin F.M."/>
        </authorList>
    </citation>
    <scope>NUCLEOTIDE SEQUENCE [LARGE SCALE GENOMIC DNA]</scope>
    <source>
        <strain evidence="4 5">CBS 459.81</strain>
    </source>
</reference>
<keyword evidence="2" id="KW-1133">Transmembrane helix</keyword>
<keyword evidence="2" id="KW-0472">Membrane</keyword>
<evidence type="ECO:0000313" key="4">
    <source>
        <dbReference type="EMBL" id="OCK85475.1"/>
    </source>
</evidence>
<gene>
    <name evidence="4" type="ORF">K432DRAFT_377598</name>
</gene>
<evidence type="ECO:0000256" key="2">
    <source>
        <dbReference type="SAM" id="Phobius"/>
    </source>
</evidence>
<accession>A0A8E2JJZ5</accession>
<evidence type="ECO:0000256" key="1">
    <source>
        <dbReference type="SAM" id="MobiDB-lite"/>
    </source>
</evidence>
<feature type="transmembrane region" description="Helical" evidence="2">
    <location>
        <begin position="395"/>
        <end position="417"/>
    </location>
</feature>
<proteinExistence type="predicted"/>
<evidence type="ECO:0000313" key="5">
    <source>
        <dbReference type="Proteomes" id="UP000250266"/>
    </source>
</evidence>
<dbReference type="AlphaFoldDB" id="A0A8E2JJZ5"/>
<evidence type="ECO:0000256" key="3">
    <source>
        <dbReference type="SAM" id="SignalP"/>
    </source>
</evidence>
<feature type="chain" id="PRO_5034754708" evidence="3">
    <location>
        <begin position="21"/>
        <end position="604"/>
    </location>
</feature>
<keyword evidence="2" id="KW-0812">Transmembrane</keyword>
<dbReference type="EMBL" id="KV744818">
    <property type="protein sequence ID" value="OCK85475.1"/>
    <property type="molecule type" value="Genomic_DNA"/>
</dbReference>